<protein>
    <submittedName>
        <fullName evidence="1">Uncharacterized protein</fullName>
    </submittedName>
</protein>
<proteinExistence type="predicted"/>
<keyword evidence="2" id="KW-1185">Reference proteome</keyword>
<dbReference type="RefSeq" id="WP_380083058.1">
    <property type="nucleotide sequence ID" value="NZ_JBHSWD010000001.1"/>
</dbReference>
<name>A0ABW1YF31_9DEIO</name>
<evidence type="ECO:0000313" key="2">
    <source>
        <dbReference type="Proteomes" id="UP001596297"/>
    </source>
</evidence>
<dbReference type="EMBL" id="JBHSWD010000001">
    <property type="protein sequence ID" value="MFC6592043.1"/>
    <property type="molecule type" value="Genomic_DNA"/>
</dbReference>
<gene>
    <name evidence="1" type="ORF">ACFP81_08560</name>
</gene>
<organism evidence="1 2">
    <name type="scientific">Deinococcus lacus</name>
    <dbReference type="NCBI Taxonomy" id="392561"/>
    <lineage>
        <taxon>Bacteria</taxon>
        <taxon>Thermotogati</taxon>
        <taxon>Deinococcota</taxon>
        <taxon>Deinococci</taxon>
        <taxon>Deinococcales</taxon>
        <taxon>Deinococcaceae</taxon>
        <taxon>Deinococcus</taxon>
    </lineage>
</organism>
<evidence type="ECO:0000313" key="1">
    <source>
        <dbReference type="EMBL" id="MFC6592043.1"/>
    </source>
</evidence>
<dbReference type="Proteomes" id="UP001596297">
    <property type="component" value="Unassembled WGS sequence"/>
</dbReference>
<accession>A0ABW1YF31</accession>
<reference evidence="2" key="1">
    <citation type="journal article" date="2019" name="Int. J. Syst. Evol. Microbiol.">
        <title>The Global Catalogue of Microorganisms (GCM) 10K type strain sequencing project: providing services to taxonomists for standard genome sequencing and annotation.</title>
        <authorList>
            <consortium name="The Broad Institute Genomics Platform"/>
            <consortium name="The Broad Institute Genome Sequencing Center for Infectious Disease"/>
            <person name="Wu L."/>
            <person name="Ma J."/>
        </authorList>
    </citation>
    <scope>NUCLEOTIDE SEQUENCE [LARGE SCALE GENOMIC DNA]</scope>
    <source>
        <strain evidence="2">CGMCC 1.15772</strain>
    </source>
</reference>
<comment type="caution">
    <text evidence="1">The sequence shown here is derived from an EMBL/GenBank/DDBJ whole genome shotgun (WGS) entry which is preliminary data.</text>
</comment>
<sequence length="88" mass="9494">MTQAATVRLLEHCADIRLSGTAAQPVKVEQNVGFSAPTAEIDSPQLTGEILQLKMSFDFEILDSLDSSNLGFNLDATEKCENGVRVPV</sequence>